<dbReference type="InterPro" id="IPR011042">
    <property type="entry name" value="6-blade_b-propeller_TolB-like"/>
</dbReference>
<organism evidence="1 2">
    <name type="scientific">Rikenella microfusus</name>
    <dbReference type="NCBI Taxonomy" id="28139"/>
    <lineage>
        <taxon>Bacteria</taxon>
        <taxon>Pseudomonadati</taxon>
        <taxon>Bacteroidota</taxon>
        <taxon>Bacteroidia</taxon>
        <taxon>Bacteroidales</taxon>
        <taxon>Rikenellaceae</taxon>
        <taxon>Rikenella</taxon>
    </lineage>
</organism>
<accession>A0A379MUQ3</accession>
<dbReference type="PROSITE" id="PS51257">
    <property type="entry name" value="PROKAR_LIPOPROTEIN"/>
    <property type="match status" value="1"/>
</dbReference>
<sequence length="360" mass="41031">MIRTLSVLWSILVLVACSPKKTESLHYEPFPEPSRQQSYRTQIFNNTYAFTYPSNMVLTDSLLIVQDNVNQEYAYHAFSRKTGDFLYSFGRKGRGPGEIITPGDMVTIDNRNHLLVTWDANQKKQVRYRLPGHTGDSIFFDSESIILSTKGYNISDIMANNGEYYAIGYIYPLRFGKLDKDSIRLLYSDYPQLTEDDEANRSVWNYVSLVRMSPKGDRIVAATYVGTALEILSVRQDSIQSQRIRAVNPPIFRIVDGVKPKWVGLIDETIIGFIDIRVSDRFIYANLSNQPLTEEGCDGSESIWIFDWDANPAGKMNLDRYIETFCVDEADGTVYAASIDQSSGEYELVKFSFDPNDFSE</sequence>
<dbReference type="Proteomes" id="UP000255233">
    <property type="component" value="Unassembled WGS sequence"/>
</dbReference>
<name>A0A379MUQ3_9BACT</name>
<dbReference type="OrthoDB" id="1025612at2"/>
<gene>
    <name evidence="1" type="ORF">NCTC11190_01819</name>
</gene>
<protein>
    <recommendedName>
        <fullName evidence="3">TolB-like 6-blade propeller-like</fullName>
    </recommendedName>
</protein>
<dbReference type="SUPFAM" id="SSF101898">
    <property type="entry name" value="NHL repeat"/>
    <property type="match status" value="1"/>
</dbReference>
<dbReference type="STRING" id="880526.GCA_000427365_02001"/>
<dbReference type="Pfam" id="PF15869">
    <property type="entry name" value="TolB_like"/>
    <property type="match status" value="1"/>
</dbReference>
<evidence type="ECO:0000313" key="2">
    <source>
        <dbReference type="Proteomes" id="UP000255233"/>
    </source>
</evidence>
<keyword evidence="2" id="KW-1185">Reference proteome</keyword>
<proteinExistence type="predicted"/>
<dbReference type="Gene3D" id="2.120.10.30">
    <property type="entry name" value="TolB, C-terminal domain"/>
    <property type="match status" value="1"/>
</dbReference>
<evidence type="ECO:0000313" key="1">
    <source>
        <dbReference type="EMBL" id="SUE34587.1"/>
    </source>
</evidence>
<dbReference type="AlphaFoldDB" id="A0A379MUQ3"/>
<reference evidence="1 2" key="1">
    <citation type="submission" date="2018-06" db="EMBL/GenBank/DDBJ databases">
        <authorList>
            <consortium name="Pathogen Informatics"/>
            <person name="Doyle S."/>
        </authorList>
    </citation>
    <scope>NUCLEOTIDE SEQUENCE [LARGE SCALE GENOMIC DNA]</scope>
    <source>
        <strain evidence="1 2">NCTC11190</strain>
    </source>
</reference>
<dbReference type="EMBL" id="UGVL01000001">
    <property type="protein sequence ID" value="SUE34587.1"/>
    <property type="molecule type" value="Genomic_DNA"/>
</dbReference>
<dbReference type="RefSeq" id="WP_084135272.1">
    <property type="nucleotide sequence ID" value="NZ_UGVL01000001.1"/>
</dbReference>
<evidence type="ECO:0008006" key="3">
    <source>
        <dbReference type="Google" id="ProtNLM"/>
    </source>
</evidence>